<name>D8KAT0_NITWC</name>
<comment type="pathway">
    <text evidence="1">Cofactor biosynthesis; molybdopterin biosynthesis.</text>
</comment>
<evidence type="ECO:0000256" key="7">
    <source>
        <dbReference type="ARBA" id="ARBA00055169"/>
    </source>
</evidence>
<dbReference type="PANTHER" id="PTHR10953:SF194">
    <property type="entry name" value="MOLYBDOPTERIN-SYNTHASE ADENYLYLTRANSFERASE"/>
    <property type="match status" value="1"/>
</dbReference>
<comment type="function">
    <text evidence="7">Catalyzes the adenylation by ATP of the carboxyl group of the C-terminal glycine of sulfur carrier protein MoaD.</text>
</comment>
<protein>
    <recommendedName>
        <fullName evidence="10">Molybdopterin-synthase adenylyltransferase</fullName>
        <ecNumber evidence="9">2.7.7.80</ecNumber>
    </recommendedName>
    <alternativeName>
        <fullName evidence="13">MoaD protein adenylase</fullName>
    </alternativeName>
    <alternativeName>
        <fullName evidence="11">Molybdopterin-converting factor subunit 1 adenylase</fullName>
    </alternativeName>
    <alternativeName>
        <fullName evidence="12">Sulfur carrier protein MoaD adenylyltransferase</fullName>
    </alternativeName>
</protein>
<evidence type="ECO:0000256" key="5">
    <source>
        <dbReference type="ARBA" id="ARBA00022840"/>
    </source>
</evidence>
<dbReference type="CDD" id="cd00757">
    <property type="entry name" value="ThiF_MoeB_HesA_family"/>
    <property type="match status" value="1"/>
</dbReference>
<dbReference type="RefSeq" id="WP_013221573.1">
    <property type="nucleotide sequence ID" value="NC_014315.1"/>
</dbReference>
<dbReference type="GO" id="GO:0061605">
    <property type="term" value="F:molybdopterin-synthase adenylyltransferase activity"/>
    <property type="evidence" value="ECO:0007669"/>
    <property type="project" value="UniProtKB-EC"/>
</dbReference>
<dbReference type="GO" id="GO:0005829">
    <property type="term" value="C:cytosol"/>
    <property type="evidence" value="ECO:0007669"/>
    <property type="project" value="TreeGrafter"/>
</dbReference>
<dbReference type="HOGENOM" id="CLU_013325_10_3_6"/>
<dbReference type="Proteomes" id="UP000000393">
    <property type="component" value="Chromosome"/>
</dbReference>
<dbReference type="GO" id="GO:0008641">
    <property type="term" value="F:ubiquitin-like modifier activating enzyme activity"/>
    <property type="evidence" value="ECO:0007669"/>
    <property type="project" value="InterPro"/>
</dbReference>
<evidence type="ECO:0000313" key="16">
    <source>
        <dbReference type="Proteomes" id="UP000000393"/>
    </source>
</evidence>
<sequence length="257" mass="28020">MNDQQLLRYSRQILLPQIDIEGQQKLLDSRVLVVGVGGLGSPIALYLAGAGVGRLTLVDPDEVELSNLQRQILHDGNVIGLPKVESARRRLQALNPEVEVRAIAARLEGKGLEAAVAQADVIVDGSDNFATRFALNIACVRIGRPLVSGAAIRMEGQVAVFDSRQPDGACYHCLFREDEKSEEESCSQTGVLAPLLGIIGSVQAMEALKLLLGIGQSLHNRLLLLDGLNMRWREIRIHQDPQCPICNGPQKKWRALA</sequence>
<evidence type="ECO:0000256" key="3">
    <source>
        <dbReference type="ARBA" id="ARBA00022679"/>
    </source>
</evidence>
<dbReference type="Gene3D" id="3.40.50.720">
    <property type="entry name" value="NAD(P)-binding Rossmann-like Domain"/>
    <property type="match status" value="1"/>
</dbReference>
<comment type="catalytic activity">
    <reaction evidence="6">
        <text>[molybdopterin-synthase sulfur-carrier protein]-C-terminal Gly-Gly + ATP + H(+) = [molybdopterin-synthase sulfur-carrier protein]-C-terminal Gly-Gly-AMP + diphosphate</text>
        <dbReference type="Rhea" id="RHEA:43616"/>
        <dbReference type="Rhea" id="RHEA-COMP:12159"/>
        <dbReference type="Rhea" id="RHEA-COMP:12202"/>
        <dbReference type="ChEBI" id="CHEBI:15378"/>
        <dbReference type="ChEBI" id="CHEBI:30616"/>
        <dbReference type="ChEBI" id="CHEBI:33019"/>
        <dbReference type="ChEBI" id="CHEBI:90618"/>
        <dbReference type="ChEBI" id="CHEBI:90778"/>
        <dbReference type="EC" id="2.7.7.80"/>
    </reaction>
</comment>
<dbReference type="AlphaFoldDB" id="D8KAT0"/>
<keyword evidence="5" id="KW-0067">ATP-binding</keyword>
<evidence type="ECO:0000256" key="12">
    <source>
        <dbReference type="ARBA" id="ARBA00075328"/>
    </source>
</evidence>
<evidence type="ECO:0000256" key="4">
    <source>
        <dbReference type="ARBA" id="ARBA00022741"/>
    </source>
</evidence>
<keyword evidence="4" id="KW-0547">Nucleotide-binding</keyword>
<dbReference type="eggNOG" id="COG0476">
    <property type="taxonomic scope" value="Bacteria"/>
</dbReference>
<evidence type="ECO:0000256" key="9">
    <source>
        <dbReference type="ARBA" id="ARBA00066884"/>
    </source>
</evidence>
<evidence type="ECO:0000256" key="10">
    <source>
        <dbReference type="ARBA" id="ARBA00073635"/>
    </source>
</evidence>
<comment type="subunit">
    <text evidence="8">Homodimer. Forms a stable heterotetrameric complex of 2 MoeB and 2 MoaD during adenylation of MoaD.</text>
</comment>
<evidence type="ECO:0000256" key="8">
    <source>
        <dbReference type="ARBA" id="ARBA00063809"/>
    </source>
</evidence>
<dbReference type="InterPro" id="IPR045886">
    <property type="entry name" value="ThiF/MoeB/HesA"/>
</dbReference>
<comment type="similarity">
    <text evidence="2">Belongs to the HesA/MoeB/ThiF family.</text>
</comment>
<evidence type="ECO:0000256" key="11">
    <source>
        <dbReference type="ARBA" id="ARBA00075110"/>
    </source>
</evidence>
<dbReference type="InterPro" id="IPR035985">
    <property type="entry name" value="Ubiquitin-activating_enz"/>
</dbReference>
<keyword evidence="16" id="KW-1185">Reference proteome</keyword>
<dbReference type="Pfam" id="PF00899">
    <property type="entry name" value="ThiF"/>
    <property type="match status" value="1"/>
</dbReference>
<dbReference type="EC" id="2.7.7.80" evidence="9"/>
<evidence type="ECO:0000313" key="15">
    <source>
        <dbReference type="EMBL" id="ADJ29507.1"/>
    </source>
</evidence>
<feature type="domain" description="THIF-type NAD/FAD binding fold" evidence="14">
    <location>
        <begin position="9"/>
        <end position="244"/>
    </location>
</feature>
<dbReference type="FunFam" id="3.40.50.720:FF:000033">
    <property type="entry name" value="Adenylyltransferase and sulfurtransferase MOCS3"/>
    <property type="match status" value="1"/>
</dbReference>
<organism evidence="15 16">
    <name type="scientific">Nitrosococcus watsoni (strain C-113)</name>
    <dbReference type="NCBI Taxonomy" id="105559"/>
    <lineage>
        <taxon>Bacteria</taxon>
        <taxon>Pseudomonadati</taxon>
        <taxon>Pseudomonadota</taxon>
        <taxon>Gammaproteobacteria</taxon>
        <taxon>Chromatiales</taxon>
        <taxon>Chromatiaceae</taxon>
        <taxon>Nitrosococcus</taxon>
    </lineage>
</organism>
<evidence type="ECO:0000256" key="13">
    <source>
        <dbReference type="ARBA" id="ARBA00078531"/>
    </source>
</evidence>
<accession>D8KAT0</accession>
<evidence type="ECO:0000256" key="1">
    <source>
        <dbReference type="ARBA" id="ARBA00005046"/>
    </source>
</evidence>
<evidence type="ECO:0000259" key="14">
    <source>
        <dbReference type="Pfam" id="PF00899"/>
    </source>
</evidence>
<proteinExistence type="inferred from homology"/>
<dbReference type="EMBL" id="CP002086">
    <property type="protein sequence ID" value="ADJ29507.1"/>
    <property type="molecule type" value="Genomic_DNA"/>
</dbReference>
<dbReference type="InterPro" id="IPR000594">
    <property type="entry name" value="ThiF_NAD_FAD-bd"/>
</dbReference>
<dbReference type="NCBIfam" id="NF004281">
    <property type="entry name" value="PRK05690.1"/>
    <property type="match status" value="1"/>
</dbReference>
<dbReference type="SUPFAM" id="SSF69572">
    <property type="entry name" value="Activating enzymes of the ubiquitin-like proteins"/>
    <property type="match status" value="1"/>
</dbReference>
<dbReference type="STRING" id="105559.Nwat_2741"/>
<dbReference type="PANTHER" id="PTHR10953">
    <property type="entry name" value="UBIQUITIN-ACTIVATING ENZYME E1"/>
    <property type="match status" value="1"/>
</dbReference>
<evidence type="ECO:0000256" key="6">
    <source>
        <dbReference type="ARBA" id="ARBA00052218"/>
    </source>
</evidence>
<reference evidence="15 16" key="1">
    <citation type="submission" date="2010-06" db="EMBL/GenBank/DDBJ databases">
        <title>Complete sequence of chromosome of Nitrosococcus watsoni C-113.</title>
        <authorList>
            <consortium name="US DOE Joint Genome Institute"/>
            <person name="Lucas S."/>
            <person name="Copeland A."/>
            <person name="Lapidus A."/>
            <person name="Cheng J.-F."/>
            <person name="Bruce D."/>
            <person name="Goodwin L."/>
            <person name="Pitluck S."/>
            <person name="Malfatti S.A."/>
            <person name="Chain P.S.G."/>
            <person name="Land M."/>
            <person name="Hauser L."/>
            <person name="Kyrpides N."/>
            <person name="Ivanova N."/>
            <person name="Cambell M.A."/>
            <person name="Heidelberg J.F."/>
            <person name="Klotz M.G."/>
            <person name="Woyke T."/>
        </authorList>
    </citation>
    <scope>NUCLEOTIDE SEQUENCE [LARGE SCALE GENOMIC DNA]</scope>
    <source>
        <strain evidence="15 16">C-113</strain>
    </source>
</reference>
<dbReference type="GO" id="GO:0008146">
    <property type="term" value="F:sulfotransferase activity"/>
    <property type="evidence" value="ECO:0007669"/>
    <property type="project" value="TreeGrafter"/>
</dbReference>
<gene>
    <name evidence="15" type="ordered locus">Nwat_2741</name>
</gene>
<dbReference type="KEGG" id="nwa:Nwat_2741"/>
<keyword evidence="3" id="KW-0808">Transferase</keyword>
<dbReference type="OrthoDB" id="9804286at2"/>
<dbReference type="GO" id="GO:0005524">
    <property type="term" value="F:ATP binding"/>
    <property type="evidence" value="ECO:0007669"/>
    <property type="project" value="UniProtKB-KW"/>
</dbReference>
<evidence type="ECO:0000256" key="2">
    <source>
        <dbReference type="ARBA" id="ARBA00009919"/>
    </source>
</evidence>
<dbReference type="GO" id="GO:0004792">
    <property type="term" value="F:thiosulfate-cyanide sulfurtransferase activity"/>
    <property type="evidence" value="ECO:0007669"/>
    <property type="project" value="TreeGrafter"/>
</dbReference>